<dbReference type="InterPro" id="IPR002509">
    <property type="entry name" value="NODB_dom"/>
</dbReference>
<dbReference type="EMBL" id="FQUX01000004">
    <property type="protein sequence ID" value="SHF43023.1"/>
    <property type="molecule type" value="Genomic_DNA"/>
</dbReference>
<feature type="transmembrane region" description="Helical" evidence="1">
    <location>
        <begin position="32"/>
        <end position="52"/>
    </location>
</feature>
<dbReference type="InterPro" id="IPR050248">
    <property type="entry name" value="Polysacc_deacetylase_ArnD"/>
</dbReference>
<feature type="transmembrane region" description="Helical" evidence="1">
    <location>
        <begin position="6"/>
        <end position="25"/>
    </location>
</feature>
<dbReference type="GO" id="GO:0016810">
    <property type="term" value="F:hydrolase activity, acting on carbon-nitrogen (but not peptide) bonds"/>
    <property type="evidence" value="ECO:0007669"/>
    <property type="project" value="InterPro"/>
</dbReference>
<gene>
    <name evidence="3" type="ORF">SAMN03080594_104106</name>
</gene>
<keyword evidence="4" id="KW-1185">Reference proteome</keyword>
<proteinExistence type="predicted"/>
<dbReference type="SUPFAM" id="SSF88713">
    <property type="entry name" value="Glycoside hydrolase/deacetylase"/>
    <property type="match status" value="1"/>
</dbReference>
<evidence type="ECO:0000313" key="4">
    <source>
        <dbReference type="Proteomes" id="UP000184406"/>
    </source>
</evidence>
<keyword evidence="1" id="KW-0812">Transmembrane</keyword>
<name>A0A1M5BK78_9FLAO</name>
<evidence type="ECO:0000313" key="3">
    <source>
        <dbReference type="EMBL" id="SHF43023.1"/>
    </source>
</evidence>
<organism evidence="3 4">
    <name type="scientific">Arenibacter palladensis</name>
    <dbReference type="NCBI Taxonomy" id="237373"/>
    <lineage>
        <taxon>Bacteria</taxon>
        <taxon>Pseudomonadati</taxon>
        <taxon>Bacteroidota</taxon>
        <taxon>Flavobacteriia</taxon>
        <taxon>Flavobacteriales</taxon>
        <taxon>Flavobacteriaceae</taxon>
        <taxon>Arenibacter</taxon>
    </lineage>
</organism>
<evidence type="ECO:0000259" key="2">
    <source>
        <dbReference type="PROSITE" id="PS51677"/>
    </source>
</evidence>
<keyword evidence="1" id="KW-0472">Membrane</keyword>
<dbReference type="Pfam" id="PF01522">
    <property type="entry name" value="Polysacc_deac_1"/>
    <property type="match status" value="1"/>
</dbReference>
<dbReference type="InterPro" id="IPR011330">
    <property type="entry name" value="Glyco_hydro/deAcase_b/a-brl"/>
</dbReference>
<dbReference type="PROSITE" id="PS51677">
    <property type="entry name" value="NODB"/>
    <property type="match status" value="1"/>
</dbReference>
<keyword evidence="1" id="KW-1133">Transmembrane helix</keyword>
<dbReference type="CDD" id="cd10917">
    <property type="entry name" value="CE4_NodB_like_6s_7s"/>
    <property type="match status" value="1"/>
</dbReference>
<protein>
    <submittedName>
        <fullName evidence="3">Peptidoglycan/xylan/chitin deacetylase, PgdA/CDA1 family</fullName>
    </submittedName>
</protein>
<dbReference type="RefSeq" id="WP_072862250.1">
    <property type="nucleotide sequence ID" value="NZ_FQUX01000004.1"/>
</dbReference>
<dbReference type="Gene3D" id="3.20.20.370">
    <property type="entry name" value="Glycoside hydrolase/deacetylase"/>
    <property type="match status" value="1"/>
</dbReference>
<dbReference type="PANTHER" id="PTHR10587">
    <property type="entry name" value="GLYCOSYL TRANSFERASE-RELATED"/>
    <property type="match status" value="1"/>
</dbReference>
<reference evidence="4" key="1">
    <citation type="submission" date="2016-11" db="EMBL/GenBank/DDBJ databases">
        <authorList>
            <person name="Varghese N."/>
            <person name="Submissions S."/>
        </authorList>
    </citation>
    <scope>NUCLEOTIDE SEQUENCE [LARGE SCALE GENOMIC DNA]</scope>
    <source>
        <strain evidence="4">DSM 17539</strain>
    </source>
</reference>
<dbReference type="Proteomes" id="UP000184406">
    <property type="component" value="Unassembled WGS sequence"/>
</dbReference>
<dbReference type="AlphaFoldDB" id="A0A1M5BK78"/>
<accession>A0A1M5BK78</accession>
<dbReference type="GO" id="GO:0005975">
    <property type="term" value="P:carbohydrate metabolic process"/>
    <property type="evidence" value="ECO:0007669"/>
    <property type="project" value="InterPro"/>
</dbReference>
<evidence type="ECO:0000256" key="1">
    <source>
        <dbReference type="SAM" id="Phobius"/>
    </source>
</evidence>
<feature type="domain" description="NodB homology" evidence="2">
    <location>
        <begin position="68"/>
        <end position="249"/>
    </location>
</feature>
<dbReference type="OrthoDB" id="9812065at2"/>
<sequence length="258" mass="29627">MLKYPIINGLFSAAFATLLILDFFWEIRWWAYILLVAIWATLTIIGSFHIRWDYHLPALHFNKKIRNNLVAITFDDGPHPNFTPRVLELLQKYNARASFFCVGQQVNQYGVIAKKIVDNGHTIGNHTYTHSNKFGFFGTQKVLSELQKTNTTIKEVTGLEPKLYRPAFGVTNPSINKAVKKLKLTTVGWNIRSLDTTQRSKKVILERITNKIKKGDIILLHDSSEKTVEVLEQLLLFLQQHKMQSVTVDQLLDIEAYA</sequence>